<dbReference type="Gene3D" id="1.10.287.1060">
    <property type="entry name" value="ESAT-6-like"/>
    <property type="match status" value="1"/>
</dbReference>
<keyword evidence="2" id="KW-1185">Reference proteome</keyword>
<dbReference type="RefSeq" id="WP_089243775.1">
    <property type="nucleotide sequence ID" value="NZ_FZPH01000001.1"/>
</dbReference>
<dbReference type="AlphaFoldDB" id="A0A239GCB7"/>
<dbReference type="InterPro" id="IPR036689">
    <property type="entry name" value="ESAT-6-like_sf"/>
</dbReference>
<sequence length="104" mass="10740">MAEGFRVNPEALRAGGVTLASVGVRLGEGLEQFDAAIASFGQPWGGDYIGMLIGEAYQAAVDYAMGNFFAAADEIISAGDDVVGMADSYVSTDESANTTFTGLM</sequence>
<evidence type="ECO:0000313" key="2">
    <source>
        <dbReference type="Proteomes" id="UP000198362"/>
    </source>
</evidence>
<reference evidence="1 2" key="1">
    <citation type="submission" date="2017-06" db="EMBL/GenBank/DDBJ databases">
        <authorList>
            <person name="Kim H.J."/>
            <person name="Triplett B.A."/>
        </authorList>
    </citation>
    <scope>NUCLEOTIDE SEQUENCE [LARGE SCALE GENOMIC DNA]</scope>
    <source>
        <strain evidence="1 2">CGMCC 4.5593</strain>
    </source>
</reference>
<accession>A0A239GCB7</accession>
<dbReference type="SUPFAM" id="SSF140453">
    <property type="entry name" value="EsxAB dimer-like"/>
    <property type="match status" value="1"/>
</dbReference>
<organism evidence="1 2">
    <name type="scientific">Asanoa hainanensis</name>
    <dbReference type="NCBI Taxonomy" id="560556"/>
    <lineage>
        <taxon>Bacteria</taxon>
        <taxon>Bacillati</taxon>
        <taxon>Actinomycetota</taxon>
        <taxon>Actinomycetes</taxon>
        <taxon>Micromonosporales</taxon>
        <taxon>Micromonosporaceae</taxon>
        <taxon>Asanoa</taxon>
    </lineage>
</organism>
<evidence type="ECO:0008006" key="3">
    <source>
        <dbReference type="Google" id="ProtNLM"/>
    </source>
</evidence>
<protein>
    <recommendedName>
        <fullName evidence="3">Excreted virulence factor EspC, type VII ESX diderm</fullName>
    </recommendedName>
</protein>
<dbReference type="EMBL" id="FZPH01000001">
    <property type="protein sequence ID" value="SNS65694.1"/>
    <property type="molecule type" value="Genomic_DNA"/>
</dbReference>
<gene>
    <name evidence="1" type="ORF">SAMN05421812_101285</name>
</gene>
<dbReference type="OrthoDB" id="3627085at2"/>
<proteinExistence type="predicted"/>
<name>A0A239GCB7_9ACTN</name>
<dbReference type="Proteomes" id="UP000198362">
    <property type="component" value="Unassembled WGS sequence"/>
</dbReference>
<evidence type="ECO:0000313" key="1">
    <source>
        <dbReference type="EMBL" id="SNS65694.1"/>
    </source>
</evidence>